<name>A0A974NKK9_PERPY</name>
<dbReference type="Proteomes" id="UP000595254">
    <property type="component" value="Chromosome"/>
</dbReference>
<dbReference type="PANTHER" id="PTHR22683">
    <property type="entry name" value="SPORULATION PROTEIN RELATED"/>
    <property type="match status" value="1"/>
</dbReference>
<dbReference type="PANTHER" id="PTHR22683:SF41">
    <property type="entry name" value="DNA TRANSLOCASE FTSK"/>
    <property type="match status" value="1"/>
</dbReference>
<dbReference type="GO" id="GO:0005524">
    <property type="term" value="F:ATP binding"/>
    <property type="evidence" value="ECO:0007669"/>
    <property type="project" value="UniProtKB-KW"/>
</dbReference>
<evidence type="ECO:0000259" key="4">
    <source>
        <dbReference type="Pfam" id="PF01580"/>
    </source>
</evidence>
<comment type="subcellular location">
    <subcellularLocation>
        <location evidence="1">Membrane</location>
        <topology evidence="1">Multi-pass membrane protein</topology>
    </subcellularLocation>
</comment>
<feature type="domain" description="FtsK" evidence="4">
    <location>
        <begin position="51"/>
        <end position="110"/>
    </location>
</feature>
<dbReference type="SUPFAM" id="SSF52540">
    <property type="entry name" value="P-loop containing nucleoside triphosphate hydrolases"/>
    <property type="match status" value="1"/>
</dbReference>
<dbReference type="RefSeq" id="WP_081704963.1">
    <property type="nucleotide sequence ID" value="NZ_CP068053.1"/>
</dbReference>
<evidence type="ECO:0000313" key="6">
    <source>
        <dbReference type="Proteomes" id="UP000595254"/>
    </source>
</evidence>
<dbReference type="GO" id="GO:0016020">
    <property type="term" value="C:membrane"/>
    <property type="evidence" value="ECO:0007669"/>
    <property type="project" value="UniProtKB-SubCell"/>
</dbReference>
<dbReference type="InterPro" id="IPR002543">
    <property type="entry name" value="FtsK_dom"/>
</dbReference>
<accession>A0A974NKK9</accession>
<dbReference type="KEGG" id="ppsr:I6J18_18275"/>
<evidence type="ECO:0000256" key="3">
    <source>
        <dbReference type="ARBA" id="ARBA00022840"/>
    </source>
</evidence>
<dbReference type="EMBL" id="CP068053">
    <property type="protein sequence ID" value="QQS99523.1"/>
    <property type="molecule type" value="Genomic_DNA"/>
</dbReference>
<dbReference type="Pfam" id="PF01580">
    <property type="entry name" value="FtsK_SpoIIIE"/>
    <property type="match status" value="1"/>
</dbReference>
<dbReference type="InterPro" id="IPR050206">
    <property type="entry name" value="FtsK/SpoIIIE/SftA"/>
</dbReference>
<dbReference type="GO" id="GO:0003677">
    <property type="term" value="F:DNA binding"/>
    <property type="evidence" value="ECO:0007669"/>
    <property type="project" value="InterPro"/>
</dbReference>
<dbReference type="InterPro" id="IPR027417">
    <property type="entry name" value="P-loop_NTPase"/>
</dbReference>
<dbReference type="AlphaFoldDB" id="A0A974NKK9"/>
<gene>
    <name evidence="5" type="ORF">I6J18_18275</name>
</gene>
<evidence type="ECO:0000256" key="2">
    <source>
        <dbReference type="ARBA" id="ARBA00022741"/>
    </source>
</evidence>
<sequence length="115" mass="13031">MDPKEIKKKEYCFKQVFGERIEVKGDAKTFILTVFTAPIPTLIRYTVERFKEQADLAKLPIVCGVDMNGLNMVYDMVDHPHLLIAGETGSGKSTQLRSILTSLITTVDPDCHFRR</sequence>
<dbReference type="Gene3D" id="3.40.50.300">
    <property type="entry name" value="P-loop containing nucleotide triphosphate hydrolases"/>
    <property type="match status" value="1"/>
</dbReference>
<evidence type="ECO:0000313" key="5">
    <source>
        <dbReference type="EMBL" id="QQS99523.1"/>
    </source>
</evidence>
<evidence type="ECO:0000256" key="1">
    <source>
        <dbReference type="ARBA" id="ARBA00004141"/>
    </source>
</evidence>
<keyword evidence="2" id="KW-0547">Nucleotide-binding</keyword>
<organism evidence="5 6">
    <name type="scientific">Peribacillus psychrosaccharolyticus</name>
    <name type="common">Bacillus psychrosaccharolyticus</name>
    <dbReference type="NCBI Taxonomy" id="1407"/>
    <lineage>
        <taxon>Bacteria</taxon>
        <taxon>Bacillati</taxon>
        <taxon>Bacillota</taxon>
        <taxon>Bacilli</taxon>
        <taxon>Bacillales</taxon>
        <taxon>Bacillaceae</taxon>
        <taxon>Peribacillus</taxon>
    </lineage>
</organism>
<proteinExistence type="predicted"/>
<protein>
    <recommendedName>
        <fullName evidence="4">FtsK domain-containing protein</fullName>
    </recommendedName>
</protein>
<keyword evidence="6" id="KW-1185">Reference proteome</keyword>
<reference evidence="5 6" key="1">
    <citation type="submission" date="2021-01" db="EMBL/GenBank/DDBJ databases">
        <title>FDA dAtabase for Regulatory Grade micrObial Sequences (FDA-ARGOS): Supporting development and validation of Infectious Disease Dx tests.</title>
        <authorList>
            <person name="Nelson B."/>
            <person name="Plummer A."/>
            <person name="Tallon L."/>
            <person name="Sadzewicz L."/>
            <person name="Zhao X."/>
            <person name="Boylan J."/>
            <person name="Ott S."/>
            <person name="Bowen H."/>
            <person name="Vavikolanu K."/>
            <person name="Mehta A."/>
            <person name="Aluvathingal J."/>
            <person name="Nadendla S."/>
            <person name="Myers T."/>
            <person name="Yan Y."/>
            <person name="Sichtig H."/>
        </authorList>
    </citation>
    <scope>NUCLEOTIDE SEQUENCE [LARGE SCALE GENOMIC DNA]</scope>
    <source>
        <strain evidence="5 6">FDAARGOS_1161</strain>
    </source>
</reference>
<keyword evidence="3" id="KW-0067">ATP-binding</keyword>